<reference evidence="2" key="1">
    <citation type="journal article" date="2022" name="Mol. Ecol. Resour.">
        <title>The genomes of chicory, endive, great burdock and yacon provide insights into Asteraceae palaeo-polyploidization history and plant inulin production.</title>
        <authorList>
            <person name="Fan W."/>
            <person name="Wang S."/>
            <person name="Wang H."/>
            <person name="Wang A."/>
            <person name="Jiang F."/>
            <person name="Liu H."/>
            <person name="Zhao H."/>
            <person name="Xu D."/>
            <person name="Zhang Y."/>
        </authorList>
    </citation>
    <scope>NUCLEOTIDE SEQUENCE [LARGE SCALE GENOMIC DNA]</scope>
    <source>
        <strain evidence="2">cv. Yunnan</strain>
    </source>
</reference>
<evidence type="ECO:0000313" key="2">
    <source>
        <dbReference type="Proteomes" id="UP001056120"/>
    </source>
</evidence>
<dbReference type="Proteomes" id="UP001056120">
    <property type="component" value="Linkage Group LG03"/>
</dbReference>
<dbReference type="EMBL" id="CM042020">
    <property type="protein sequence ID" value="KAI3821293.1"/>
    <property type="molecule type" value="Genomic_DNA"/>
</dbReference>
<proteinExistence type="predicted"/>
<name>A0ACB9JMX1_9ASTR</name>
<comment type="caution">
    <text evidence="1">The sequence shown here is derived from an EMBL/GenBank/DDBJ whole genome shotgun (WGS) entry which is preliminary data.</text>
</comment>
<reference evidence="1 2" key="2">
    <citation type="journal article" date="2022" name="Mol. Ecol. Resour.">
        <title>The genomes of chicory, endive, great burdock and yacon provide insights into Asteraceae paleo-polyploidization history and plant inulin production.</title>
        <authorList>
            <person name="Fan W."/>
            <person name="Wang S."/>
            <person name="Wang H."/>
            <person name="Wang A."/>
            <person name="Jiang F."/>
            <person name="Liu H."/>
            <person name="Zhao H."/>
            <person name="Xu D."/>
            <person name="Zhang Y."/>
        </authorList>
    </citation>
    <scope>NUCLEOTIDE SEQUENCE [LARGE SCALE GENOMIC DNA]</scope>
    <source>
        <strain evidence="2">cv. Yunnan</strain>
        <tissue evidence="1">Leaves</tissue>
    </source>
</reference>
<accession>A0ACB9JMX1</accession>
<protein>
    <submittedName>
        <fullName evidence="1">Uncharacterized protein</fullName>
    </submittedName>
</protein>
<sequence>MPRKKDPPSPALPSRRSTRTKNRSYTGGEGNDLEVPTGSVVGLGLTQEIASRVFEPVVMENDSDRVTDLRRNLVSARAMMEEKQDLMIKTDTCIVNKEQSSIPGSITSSECSSESIRILGSKADQKGDFFDSGVMPSAGSILAGNSCSAGIWDSTGNPGFIDAGVSKDEGSLPLPAPLFSTSFKAKVMESMGRVSAGKPGFAENTGLAGNAGLAGLVSLSHAPPRCTRVVDFSVAADDKDGPRDGDTGSRESGHGSGSGLRPTLDGLHEPDGDPFVAGDHVDPMHAIGSNPEPGIDANYDPMQQGYMSEPIPLNVMNSASSSKPDGDHSSSRQYPFVGNEDIHKLTPQPMVVEPIAPRVVEPVCVDPQNARNRGKGIMEDGFIKVTKKNNGPKPRVQIPSLHGSKPDPSKPLGRVRPNVTQTRVTVSNPFEALDDVNQIEDGFPELDATLKKFSMRYVKENTIPDPDVFNTWSKDLKEYYYSLIKDDGEEVESETDGTAKLMSTGVP</sequence>
<gene>
    <name evidence="1" type="ORF">L1987_08857</name>
</gene>
<organism evidence="1 2">
    <name type="scientific">Smallanthus sonchifolius</name>
    <dbReference type="NCBI Taxonomy" id="185202"/>
    <lineage>
        <taxon>Eukaryota</taxon>
        <taxon>Viridiplantae</taxon>
        <taxon>Streptophyta</taxon>
        <taxon>Embryophyta</taxon>
        <taxon>Tracheophyta</taxon>
        <taxon>Spermatophyta</taxon>
        <taxon>Magnoliopsida</taxon>
        <taxon>eudicotyledons</taxon>
        <taxon>Gunneridae</taxon>
        <taxon>Pentapetalae</taxon>
        <taxon>asterids</taxon>
        <taxon>campanulids</taxon>
        <taxon>Asterales</taxon>
        <taxon>Asteraceae</taxon>
        <taxon>Asteroideae</taxon>
        <taxon>Heliantheae alliance</taxon>
        <taxon>Millerieae</taxon>
        <taxon>Smallanthus</taxon>
    </lineage>
</organism>
<keyword evidence="2" id="KW-1185">Reference proteome</keyword>
<evidence type="ECO:0000313" key="1">
    <source>
        <dbReference type="EMBL" id="KAI3821293.1"/>
    </source>
</evidence>